<name>A0A9P4LE82_9PLEO</name>
<accession>A0A9P4LE82</accession>
<evidence type="ECO:0000313" key="2">
    <source>
        <dbReference type="Proteomes" id="UP000800039"/>
    </source>
</evidence>
<gene>
    <name evidence="1" type="ORF">K460DRAFT_37709</name>
</gene>
<comment type="caution">
    <text evidence="1">The sequence shown here is derived from an EMBL/GenBank/DDBJ whole genome shotgun (WGS) entry which is preliminary data.</text>
</comment>
<organism evidence="1 2">
    <name type="scientific">Cucurbitaria berberidis CBS 394.84</name>
    <dbReference type="NCBI Taxonomy" id="1168544"/>
    <lineage>
        <taxon>Eukaryota</taxon>
        <taxon>Fungi</taxon>
        <taxon>Dikarya</taxon>
        <taxon>Ascomycota</taxon>
        <taxon>Pezizomycotina</taxon>
        <taxon>Dothideomycetes</taxon>
        <taxon>Pleosporomycetidae</taxon>
        <taxon>Pleosporales</taxon>
        <taxon>Pleosporineae</taxon>
        <taxon>Cucurbitariaceae</taxon>
        <taxon>Cucurbitaria</taxon>
    </lineage>
</organism>
<protein>
    <submittedName>
        <fullName evidence="1">Uncharacterized protein</fullName>
    </submittedName>
</protein>
<evidence type="ECO:0000313" key="1">
    <source>
        <dbReference type="EMBL" id="KAF1851588.1"/>
    </source>
</evidence>
<reference evidence="1" key="1">
    <citation type="submission" date="2020-01" db="EMBL/GenBank/DDBJ databases">
        <authorList>
            <consortium name="DOE Joint Genome Institute"/>
            <person name="Haridas S."/>
            <person name="Albert R."/>
            <person name="Binder M."/>
            <person name="Bloem J."/>
            <person name="Labutti K."/>
            <person name="Salamov A."/>
            <person name="Andreopoulos B."/>
            <person name="Baker S.E."/>
            <person name="Barry K."/>
            <person name="Bills G."/>
            <person name="Bluhm B.H."/>
            <person name="Cannon C."/>
            <person name="Castanera R."/>
            <person name="Culley D.E."/>
            <person name="Daum C."/>
            <person name="Ezra D."/>
            <person name="Gonzalez J.B."/>
            <person name="Henrissat B."/>
            <person name="Kuo A."/>
            <person name="Liang C."/>
            <person name="Lipzen A."/>
            <person name="Lutzoni F."/>
            <person name="Magnuson J."/>
            <person name="Mondo S."/>
            <person name="Nolan M."/>
            <person name="Ohm R."/>
            <person name="Pangilinan J."/>
            <person name="Park H.-J."/>
            <person name="Ramirez L."/>
            <person name="Alfaro M."/>
            <person name="Sun H."/>
            <person name="Tritt A."/>
            <person name="Yoshinaga Y."/>
            <person name="Zwiers L.-H."/>
            <person name="Turgeon B.G."/>
            <person name="Goodwin S.B."/>
            <person name="Spatafora J.W."/>
            <person name="Crous P.W."/>
            <person name="Grigoriev I.V."/>
        </authorList>
    </citation>
    <scope>NUCLEOTIDE SEQUENCE</scope>
    <source>
        <strain evidence="1">CBS 394.84</strain>
    </source>
</reference>
<sequence length="180" mass="20382">MAPSTSQWECWAYDRWQLKEPPRSELPTPVTVKDHTTFFTVNYCHDGYANSLRLPHLSSTRLTVHPSRRMGLRCLTDLQILDNMPTVCDPHYFVLPASSSLLPLYMPAPRSSCHSTLPSISSTSLCNLFTALHYRRSSFINTFPLQSAILLPQICHYPVNIRQNVLSGCRTLLGLPLLIP</sequence>
<proteinExistence type="predicted"/>
<dbReference type="GeneID" id="63852193"/>
<dbReference type="RefSeq" id="XP_040794151.1">
    <property type="nucleotide sequence ID" value="XM_040934942.1"/>
</dbReference>
<dbReference type="Proteomes" id="UP000800039">
    <property type="component" value="Unassembled WGS sequence"/>
</dbReference>
<keyword evidence="2" id="KW-1185">Reference proteome</keyword>
<dbReference type="AlphaFoldDB" id="A0A9P4LE82"/>
<dbReference type="EMBL" id="ML976614">
    <property type="protein sequence ID" value="KAF1851588.1"/>
    <property type="molecule type" value="Genomic_DNA"/>
</dbReference>